<gene>
    <name evidence="1" type="ORF">PanWU01x14_255900</name>
</gene>
<dbReference type="AlphaFoldDB" id="A0A2P5BAJ6"/>
<proteinExistence type="predicted"/>
<sequence length="142" mass="15791">MVANERCIGQVCAVEPIQQTHLDMRSKSPTFLIPLPSLTSQGTLSLTPLTSLALARRLSFKQDEASAFVLKFPISLRYTNPPLLPKAHLQIGLEKQSLYVQISEAVTRLKILLMMSNIVWLLEHVRIAWFESGGCPTISSTT</sequence>
<evidence type="ECO:0000313" key="2">
    <source>
        <dbReference type="Proteomes" id="UP000237105"/>
    </source>
</evidence>
<protein>
    <submittedName>
        <fullName evidence="1">Uncharacterized protein</fullName>
    </submittedName>
</protein>
<dbReference type="EMBL" id="JXTB01000323">
    <property type="protein sequence ID" value="PON45809.1"/>
    <property type="molecule type" value="Genomic_DNA"/>
</dbReference>
<comment type="caution">
    <text evidence="1">The sequence shown here is derived from an EMBL/GenBank/DDBJ whole genome shotgun (WGS) entry which is preliminary data.</text>
</comment>
<accession>A0A2P5BAJ6</accession>
<dbReference type="Proteomes" id="UP000237105">
    <property type="component" value="Unassembled WGS sequence"/>
</dbReference>
<evidence type="ECO:0000313" key="1">
    <source>
        <dbReference type="EMBL" id="PON45809.1"/>
    </source>
</evidence>
<keyword evidence="2" id="KW-1185">Reference proteome</keyword>
<reference evidence="2" key="1">
    <citation type="submission" date="2016-06" db="EMBL/GenBank/DDBJ databases">
        <title>Parallel loss of symbiosis genes in relatives of nitrogen-fixing non-legume Parasponia.</title>
        <authorList>
            <person name="Van Velzen R."/>
            <person name="Holmer R."/>
            <person name="Bu F."/>
            <person name="Rutten L."/>
            <person name="Van Zeijl A."/>
            <person name="Liu W."/>
            <person name="Santuari L."/>
            <person name="Cao Q."/>
            <person name="Sharma T."/>
            <person name="Shen D."/>
            <person name="Roswanjaya Y."/>
            <person name="Wardhani T."/>
            <person name="Kalhor M.S."/>
            <person name="Jansen J."/>
            <person name="Van den Hoogen J."/>
            <person name="Gungor B."/>
            <person name="Hartog M."/>
            <person name="Hontelez J."/>
            <person name="Verver J."/>
            <person name="Yang W.-C."/>
            <person name="Schijlen E."/>
            <person name="Repin R."/>
            <person name="Schilthuizen M."/>
            <person name="Schranz E."/>
            <person name="Heidstra R."/>
            <person name="Miyata K."/>
            <person name="Fedorova E."/>
            <person name="Kohlen W."/>
            <person name="Bisseling T."/>
            <person name="Smit S."/>
            <person name="Geurts R."/>
        </authorList>
    </citation>
    <scope>NUCLEOTIDE SEQUENCE [LARGE SCALE GENOMIC DNA]</scope>
    <source>
        <strain evidence="2">cv. WU1-14</strain>
    </source>
</reference>
<organism evidence="1 2">
    <name type="scientific">Parasponia andersonii</name>
    <name type="common">Sponia andersonii</name>
    <dbReference type="NCBI Taxonomy" id="3476"/>
    <lineage>
        <taxon>Eukaryota</taxon>
        <taxon>Viridiplantae</taxon>
        <taxon>Streptophyta</taxon>
        <taxon>Embryophyta</taxon>
        <taxon>Tracheophyta</taxon>
        <taxon>Spermatophyta</taxon>
        <taxon>Magnoliopsida</taxon>
        <taxon>eudicotyledons</taxon>
        <taxon>Gunneridae</taxon>
        <taxon>Pentapetalae</taxon>
        <taxon>rosids</taxon>
        <taxon>fabids</taxon>
        <taxon>Rosales</taxon>
        <taxon>Cannabaceae</taxon>
        <taxon>Parasponia</taxon>
    </lineage>
</organism>
<name>A0A2P5BAJ6_PARAD</name>